<dbReference type="PANTHER" id="PTHR47723:SF19">
    <property type="entry name" value="POLYNUCLEOTIDYL TRANSFERASE, RIBONUCLEASE H-LIKE SUPERFAMILY PROTEIN"/>
    <property type="match status" value="1"/>
</dbReference>
<dbReference type="CDD" id="cd06222">
    <property type="entry name" value="RNase_H_like"/>
    <property type="match status" value="1"/>
</dbReference>
<evidence type="ECO:0000313" key="7">
    <source>
        <dbReference type="EMBL" id="WVZ17703.1"/>
    </source>
</evidence>
<evidence type="ECO:0000256" key="2">
    <source>
        <dbReference type="ARBA" id="ARBA00022771"/>
    </source>
</evidence>
<keyword evidence="2 4" id="KW-0863">Zinc-finger</keyword>
<evidence type="ECO:0000256" key="3">
    <source>
        <dbReference type="ARBA" id="ARBA00022833"/>
    </source>
</evidence>
<keyword evidence="3 4" id="KW-0862">Zinc</keyword>
<dbReference type="Proteomes" id="UP001374535">
    <property type="component" value="Chromosome 3"/>
</dbReference>
<dbReference type="InterPro" id="IPR002156">
    <property type="entry name" value="RNaseH_domain"/>
</dbReference>
<protein>
    <submittedName>
        <fullName evidence="7">Uncharacterized protein</fullName>
    </submittedName>
</protein>
<accession>A0AAQ3S608</accession>
<dbReference type="Pfam" id="PF18345">
    <property type="entry name" value="zf_CCCH_4"/>
    <property type="match status" value="1"/>
</dbReference>
<gene>
    <name evidence="7" type="ORF">V8G54_010685</name>
</gene>
<feature type="domain" description="C3H1-type" evidence="5">
    <location>
        <begin position="1"/>
        <end position="25"/>
    </location>
</feature>
<name>A0AAQ3S608_VIGMU</name>
<keyword evidence="8" id="KW-1185">Reference proteome</keyword>
<evidence type="ECO:0000256" key="4">
    <source>
        <dbReference type="PROSITE-ProRule" id="PRU00723"/>
    </source>
</evidence>
<dbReference type="InterPro" id="IPR012337">
    <property type="entry name" value="RNaseH-like_sf"/>
</dbReference>
<organism evidence="7 8">
    <name type="scientific">Vigna mungo</name>
    <name type="common">Black gram</name>
    <name type="synonym">Phaseolus mungo</name>
    <dbReference type="NCBI Taxonomy" id="3915"/>
    <lineage>
        <taxon>Eukaryota</taxon>
        <taxon>Viridiplantae</taxon>
        <taxon>Streptophyta</taxon>
        <taxon>Embryophyta</taxon>
        <taxon>Tracheophyta</taxon>
        <taxon>Spermatophyta</taxon>
        <taxon>Magnoliopsida</taxon>
        <taxon>eudicotyledons</taxon>
        <taxon>Gunneridae</taxon>
        <taxon>Pentapetalae</taxon>
        <taxon>rosids</taxon>
        <taxon>fabids</taxon>
        <taxon>Fabales</taxon>
        <taxon>Fabaceae</taxon>
        <taxon>Papilionoideae</taxon>
        <taxon>50 kb inversion clade</taxon>
        <taxon>NPAAA clade</taxon>
        <taxon>indigoferoid/millettioid clade</taxon>
        <taxon>Phaseoleae</taxon>
        <taxon>Vigna</taxon>
    </lineage>
</organism>
<reference evidence="7 8" key="1">
    <citation type="journal article" date="2023" name="Life. Sci Alliance">
        <title>Evolutionary insights into 3D genome organization and epigenetic landscape of Vigna mungo.</title>
        <authorList>
            <person name="Junaid A."/>
            <person name="Singh B."/>
            <person name="Bhatia S."/>
        </authorList>
    </citation>
    <scope>NUCLEOTIDE SEQUENCE [LARGE SCALE GENOMIC DNA]</scope>
    <source>
        <strain evidence="7">Urdbean</strain>
    </source>
</reference>
<evidence type="ECO:0000256" key="1">
    <source>
        <dbReference type="ARBA" id="ARBA00022723"/>
    </source>
</evidence>
<dbReference type="Pfam" id="PF13456">
    <property type="entry name" value="RVT_3"/>
    <property type="match status" value="1"/>
</dbReference>
<feature type="zinc finger region" description="C3H1-type" evidence="4">
    <location>
        <begin position="1"/>
        <end position="25"/>
    </location>
</feature>
<dbReference type="SUPFAM" id="SSF53098">
    <property type="entry name" value="Ribonuclease H-like"/>
    <property type="match status" value="1"/>
</dbReference>
<dbReference type="InterPro" id="IPR053151">
    <property type="entry name" value="RNase_H-like"/>
</dbReference>
<dbReference type="AlphaFoldDB" id="A0AAQ3S608"/>
<dbReference type="EMBL" id="CP144698">
    <property type="protein sequence ID" value="WVZ17703.1"/>
    <property type="molecule type" value="Genomic_DNA"/>
</dbReference>
<proteinExistence type="predicted"/>
<dbReference type="InterPro" id="IPR044730">
    <property type="entry name" value="RNase_H-like_dom_plant"/>
</dbReference>
<dbReference type="PROSITE" id="PS50103">
    <property type="entry name" value="ZF_C3H1"/>
    <property type="match status" value="1"/>
</dbReference>
<dbReference type="InterPro" id="IPR036397">
    <property type="entry name" value="RNaseH_sf"/>
</dbReference>
<dbReference type="SUPFAM" id="SSF90229">
    <property type="entry name" value="CCCH zinc finger"/>
    <property type="match status" value="1"/>
</dbReference>
<dbReference type="GO" id="GO:0004523">
    <property type="term" value="F:RNA-DNA hybrid ribonuclease activity"/>
    <property type="evidence" value="ECO:0007669"/>
    <property type="project" value="InterPro"/>
</dbReference>
<evidence type="ECO:0000259" key="5">
    <source>
        <dbReference type="PROSITE" id="PS50103"/>
    </source>
</evidence>
<dbReference type="Gene3D" id="3.30.420.10">
    <property type="entry name" value="Ribonuclease H-like superfamily/Ribonuclease H"/>
    <property type="match status" value="1"/>
</dbReference>
<feature type="domain" description="RNase H type-1" evidence="6">
    <location>
        <begin position="51"/>
        <end position="182"/>
    </location>
</feature>
<dbReference type="InterPro" id="IPR036855">
    <property type="entry name" value="Znf_CCCH_sf"/>
</dbReference>
<dbReference type="InterPro" id="IPR000571">
    <property type="entry name" value="Znf_CCCH"/>
</dbReference>
<evidence type="ECO:0000259" key="6">
    <source>
        <dbReference type="PROSITE" id="PS50879"/>
    </source>
</evidence>
<sequence>MTTCKYWINGNCLKGEECPNLHWWIDTYNNFKNDKRDNSKFRRLVWWTPPPKGCVKINCDGAYTRNGKKAAAGGVLRDSDGEFLFAFSSVLRVGSSVEAELFAIKLGMEIGISMGYSNLIVESDSLSAIQLINRRVIQQTHQFYVLVSSIMHMAANVHHITWNHAYRETNSAADVLAKYGLSLSSNSPVILFKFPPNFLLLPLCADKIGTMYYR</sequence>
<keyword evidence="1 4" id="KW-0479">Metal-binding</keyword>
<dbReference type="PROSITE" id="PS50879">
    <property type="entry name" value="RNASE_H_1"/>
    <property type="match status" value="1"/>
</dbReference>
<dbReference type="PANTHER" id="PTHR47723">
    <property type="entry name" value="OS05G0353850 PROTEIN"/>
    <property type="match status" value="1"/>
</dbReference>
<dbReference type="GO" id="GO:0008270">
    <property type="term" value="F:zinc ion binding"/>
    <property type="evidence" value="ECO:0007669"/>
    <property type="project" value="UniProtKB-KW"/>
</dbReference>
<evidence type="ECO:0000313" key="8">
    <source>
        <dbReference type="Proteomes" id="UP001374535"/>
    </source>
</evidence>
<dbReference type="GO" id="GO:0003676">
    <property type="term" value="F:nucleic acid binding"/>
    <property type="evidence" value="ECO:0007669"/>
    <property type="project" value="InterPro"/>
</dbReference>